<organism evidence="1 2">
    <name type="scientific">Sinorhizobium kostiense</name>
    <dbReference type="NCBI Taxonomy" id="76747"/>
    <lineage>
        <taxon>Bacteria</taxon>
        <taxon>Pseudomonadati</taxon>
        <taxon>Pseudomonadota</taxon>
        <taxon>Alphaproteobacteria</taxon>
        <taxon>Hyphomicrobiales</taxon>
        <taxon>Rhizobiaceae</taxon>
        <taxon>Sinorhizobium/Ensifer group</taxon>
        <taxon>Sinorhizobium</taxon>
    </lineage>
</organism>
<protein>
    <submittedName>
        <fullName evidence="1">Uncharacterized protein</fullName>
    </submittedName>
</protein>
<proteinExistence type="predicted"/>
<name>A0ABS4QZY9_9HYPH</name>
<accession>A0ABS4QZY9</accession>
<evidence type="ECO:0000313" key="2">
    <source>
        <dbReference type="Proteomes" id="UP000730739"/>
    </source>
</evidence>
<reference evidence="1 2" key="1">
    <citation type="submission" date="2021-03" db="EMBL/GenBank/DDBJ databases">
        <title>Genomic Encyclopedia of Type Strains, Phase IV (KMG-IV): sequencing the most valuable type-strain genomes for metagenomic binning, comparative biology and taxonomic classification.</title>
        <authorList>
            <person name="Goeker M."/>
        </authorList>
    </citation>
    <scope>NUCLEOTIDE SEQUENCE [LARGE SCALE GENOMIC DNA]</scope>
    <source>
        <strain evidence="1 2">DSM 13372</strain>
    </source>
</reference>
<dbReference type="Proteomes" id="UP000730739">
    <property type="component" value="Unassembled WGS sequence"/>
</dbReference>
<keyword evidence="2" id="KW-1185">Reference proteome</keyword>
<evidence type="ECO:0000313" key="1">
    <source>
        <dbReference type="EMBL" id="MBP2236211.1"/>
    </source>
</evidence>
<gene>
    <name evidence="1" type="ORF">J2Z31_002725</name>
</gene>
<comment type="caution">
    <text evidence="1">The sequence shown here is derived from an EMBL/GenBank/DDBJ whole genome shotgun (WGS) entry which is preliminary data.</text>
</comment>
<sequence>MHDAGIIGAARVISTTLGHRVGNAECSAEPRSIECSGITTQTITQIQVTERT</sequence>
<dbReference type="EMBL" id="JAGILA010000003">
    <property type="protein sequence ID" value="MBP2236211.1"/>
    <property type="molecule type" value="Genomic_DNA"/>
</dbReference>